<evidence type="ECO:0000256" key="1">
    <source>
        <dbReference type="SAM" id="MobiDB-lite"/>
    </source>
</evidence>
<keyword evidence="2" id="KW-0812">Transmembrane</keyword>
<protein>
    <recommendedName>
        <fullName evidence="3">DUF1707 domain-containing protein</fullName>
    </recommendedName>
</protein>
<feature type="region of interest" description="Disordered" evidence="1">
    <location>
        <begin position="116"/>
        <end position="139"/>
    </location>
</feature>
<feature type="transmembrane region" description="Helical" evidence="2">
    <location>
        <begin position="169"/>
        <end position="189"/>
    </location>
</feature>
<keyword evidence="2" id="KW-0472">Membrane</keyword>
<evidence type="ECO:0000259" key="3">
    <source>
        <dbReference type="Pfam" id="PF08044"/>
    </source>
</evidence>
<name>A0A1T4XUY2_9MICO</name>
<accession>A0A1T4XUY2</accession>
<feature type="domain" description="DUF1707" evidence="3">
    <location>
        <begin position="13"/>
        <end position="64"/>
    </location>
</feature>
<gene>
    <name evidence="4" type="ORF">SAMN06295879_1680</name>
</gene>
<proteinExistence type="predicted"/>
<feature type="region of interest" description="Disordered" evidence="1">
    <location>
        <begin position="74"/>
        <end position="99"/>
    </location>
</feature>
<keyword evidence="2" id="KW-1133">Transmembrane helix</keyword>
<evidence type="ECO:0000256" key="2">
    <source>
        <dbReference type="SAM" id="Phobius"/>
    </source>
</evidence>
<dbReference type="InterPro" id="IPR012551">
    <property type="entry name" value="DUF1707_SHOCT-like"/>
</dbReference>
<sequence>MSIPDYSGNPTYRLSTAERDRAVTELRQHVAEGRLTEAEFTERSKAARTAVTRGDLAPLFEDLPATTFPASVGEAARSTPVSPSAPASAPTVFAEPRPTDDIPDYGAPEIERVTPQPAAPSAQYPTPSATEGWKEPQAKEPSRIGATVMAIVPFVSLALFFVTGSGFGWGYSWIWFALIPVAGIIVYGPNGRPDRRRRR</sequence>
<dbReference type="EMBL" id="FUYG01000004">
    <property type="protein sequence ID" value="SKA93366.1"/>
    <property type="molecule type" value="Genomic_DNA"/>
</dbReference>
<evidence type="ECO:0000313" key="5">
    <source>
        <dbReference type="Proteomes" id="UP000189735"/>
    </source>
</evidence>
<organism evidence="4 5">
    <name type="scientific">Agreia bicolorata</name>
    <dbReference type="NCBI Taxonomy" id="110935"/>
    <lineage>
        <taxon>Bacteria</taxon>
        <taxon>Bacillati</taxon>
        <taxon>Actinomycetota</taxon>
        <taxon>Actinomycetes</taxon>
        <taxon>Micrococcales</taxon>
        <taxon>Microbacteriaceae</taxon>
        <taxon>Agreia</taxon>
    </lineage>
</organism>
<dbReference type="AlphaFoldDB" id="A0A1T4XUY2"/>
<feature type="compositionally biased region" description="Low complexity" evidence="1">
    <location>
        <begin position="75"/>
        <end position="92"/>
    </location>
</feature>
<evidence type="ECO:0000313" key="4">
    <source>
        <dbReference type="EMBL" id="SKA93366.1"/>
    </source>
</evidence>
<dbReference type="RefSeq" id="WP_078714051.1">
    <property type="nucleotide sequence ID" value="NZ_FUYG01000004.1"/>
</dbReference>
<feature type="transmembrane region" description="Helical" evidence="2">
    <location>
        <begin position="144"/>
        <end position="163"/>
    </location>
</feature>
<dbReference type="Proteomes" id="UP000189735">
    <property type="component" value="Unassembled WGS sequence"/>
</dbReference>
<reference evidence="5" key="1">
    <citation type="submission" date="2017-02" db="EMBL/GenBank/DDBJ databases">
        <authorList>
            <person name="Varghese N."/>
            <person name="Submissions S."/>
        </authorList>
    </citation>
    <scope>NUCLEOTIDE SEQUENCE [LARGE SCALE GENOMIC DNA]</scope>
    <source>
        <strain evidence="5">VKM Ac-2052</strain>
    </source>
</reference>
<dbReference type="Pfam" id="PF08044">
    <property type="entry name" value="DUF1707"/>
    <property type="match status" value="1"/>
</dbReference>